<evidence type="ECO:0000256" key="1">
    <source>
        <dbReference type="SAM" id="Phobius"/>
    </source>
</evidence>
<gene>
    <name evidence="2" type="ORF">RVF87_04190</name>
</gene>
<dbReference type="InterPro" id="IPR021215">
    <property type="entry name" value="DUF2752"/>
</dbReference>
<dbReference type="EMBL" id="CP136137">
    <property type="protein sequence ID" value="WYY09531.1"/>
    <property type="molecule type" value="Genomic_DNA"/>
</dbReference>
<keyword evidence="1" id="KW-0472">Membrane</keyword>
<keyword evidence="1" id="KW-0812">Transmembrane</keyword>
<keyword evidence="1" id="KW-1133">Transmembrane helix</keyword>
<proteinExistence type="predicted"/>
<keyword evidence="3" id="KW-1185">Reference proteome</keyword>
<protein>
    <submittedName>
        <fullName evidence="2">DUF2752 domain-containing protein</fullName>
    </submittedName>
</protein>
<reference evidence="2 3" key="1">
    <citation type="journal article" date="2023" name="Virus Evol.">
        <title>Computational host range prediction-The good, the bad, and the ugly.</title>
        <authorList>
            <person name="Howell A.A."/>
            <person name="Versoza C.J."/>
            <person name="Pfeifer S.P."/>
        </authorList>
    </citation>
    <scope>NUCLEOTIDE SEQUENCE [LARGE SCALE GENOMIC DNA]</scope>
    <source>
        <strain evidence="2 3">1610/1b</strain>
    </source>
</reference>
<organism evidence="2 3">
    <name type="scientific">Gordonia hydrophobica</name>
    <dbReference type="NCBI Taxonomy" id="40516"/>
    <lineage>
        <taxon>Bacteria</taxon>
        <taxon>Bacillati</taxon>
        <taxon>Actinomycetota</taxon>
        <taxon>Actinomycetes</taxon>
        <taxon>Mycobacteriales</taxon>
        <taxon>Gordoniaceae</taxon>
        <taxon>Gordonia</taxon>
    </lineage>
</organism>
<accession>A0ABZ2U848</accession>
<dbReference type="Proteomes" id="UP001479933">
    <property type="component" value="Chromosome"/>
</dbReference>
<feature type="transmembrane region" description="Helical" evidence="1">
    <location>
        <begin position="60"/>
        <end position="84"/>
    </location>
</feature>
<dbReference type="RefSeq" id="WP_066169178.1">
    <property type="nucleotide sequence ID" value="NZ_CP136137.1"/>
</dbReference>
<evidence type="ECO:0000313" key="3">
    <source>
        <dbReference type="Proteomes" id="UP001479933"/>
    </source>
</evidence>
<dbReference type="Pfam" id="PF10825">
    <property type="entry name" value="DUF2752"/>
    <property type="match status" value="1"/>
</dbReference>
<name>A0ABZ2U848_9ACTN</name>
<sequence length="126" mass="13662">MLAAVGFAGVCTVVWLGDPTTPGGFLPPCPTKLLLHIDCPGCGSTRALYSLLHGDVPAALHYNAVGVVALMLLGYAFVAYTIGLWRGRRVHSWQQWRYAPMVALVVTVVWFIIRNIPIEPFTGLAV</sequence>
<evidence type="ECO:0000313" key="2">
    <source>
        <dbReference type="EMBL" id="WYY09531.1"/>
    </source>
</evidence>
<feature type="transmembrane region" description="Helical" evidence="1">
    <location>
        <begin position="96"/>
        <end position="113"/>
    </location>
</feature>